<evidence type="ECO:0000259" key="2">
    <source>
        <dbReference type="Pfam" id="PF14343"/>
    </source>
</evidence>
<proteinExistence type="predicted"/>
<feature type="chain" id="PRO_5013599989" description="PrcB C-terminal domain-containing protein" evidence="1">
    <location>
        <begin position="21"/>
        <end position="163"/>
    </location>
</feature>
<comment type="caution">
    <text evidence="3">The sequence shown here is derived from an EMBL/GenBank/DDBJ whole genome shotgun (WGS) entry which is preliminary data.</text>
</comment>
<protein>
    <recommendedName>
        <fullName evidence="2">PrcB C-terminal domain-containing protein</fullName>
    </recommendedName>
</protein>
<organism evidence="3 4">
    <name type="scientific">Candidatus Contendibacter odensensis</name>
    <dbReference type="NCBI Taxonomy" id="1400860"/>
    <lineage>
        <taxon>Bacteria</taxon>
        <taxon>Pseudomonadati</taxon>
        <taxon>Pseudomonadota</taxon>
        <taxon>Gammaproteobacteria</taxon>
        <taxon>Candidatus Competibacteraceae</taxon>
        <taxon>Candidatus Contendibacter</taxon>
    </lineage>
</organism>
<evidence type="ECO:0000256" key="1">
    <source>
        <dbReference type="SAM" id="SignalP"/>
    </source>
</evidence>
<dbReference type="Proteomes" id="UP000229278">
    <property type="component" value="Unassembled WGS sequence"/>
</dbReference>
<evidence type="ECO:0000313" key="3">
    <source>
        <dbReference type="EMBL" id="PIE83340.1"/>
    </source>
</evidence>
<dbReference type="InterPro" id="IPR025748">
    <property type="entry name" value="PrcB_C_dom"/>
</dbReference>
<accession>A0A2G6PGH0</accession>
<reference evidence="3 4" key="1">
    <citation type="submission" date="2017-10" db="EMBL/GenBank/DDBJ databases">
        <title>Novel microbial diversity and functional potential in the marine mammal oral microbiome.</title>
        <authorList>
            <person name="Dudek N.K."/>
            <person name="Sun C.L."/>
            <person name="Burstein D."/>
            <person name="Kantor R.S."/>
            <person name="Aliaga Goltsman D.S."/>
            <person name="Bik E.M."/>
            <person name="Thomas B.C."/>
            <person name="Banfield J.F."/>
            <person name="Relman D.A."/>
        </authorList>
    </citation>
    <scope>NUCLEOTIDE SEQUENCE [LARGE SCALE GENOMIC DNA]</scope>
    <source>
        <strain evidence="3">DOLJORAL78_50_517</strain>
    </source>
</reference>
<evidence type="ECO:0000313" key="4">
    <source>
        <dbReference type="Proteomes" id="UP000229278"/>
    </source>
</evidence>
<dbReference type="PROSITE" id="PS51257">
    <property type="entry name" value="PROKAR_LIPOPROTEIN"/>
    <property type="match status" value="1"/>
</dbReference>
<feature type="domain" description="PrcB C-terminal" evidence="2">
    <location>
        <begin position="83"/>
        <end position="141"/>
    </location>
</feature>
<gene>
    <name evidence="3" type="ORF">CSA09_02400</name>
</gene>
<dbReference type="AlphaFoldDB" id="A0A2G6PGH0"/>
<dbReference type="Pfam" id="PF14343">
    <property type="entry name" value="PrcB_C"/>
    <property type="match status" value="1"/>
</dbReference>
<dbReference type="EMBL" id="PDTV01000005">
    <property type="protein sequence ID" value="PIE83340.1"/>
    <property type="molecule type" value="Genomic_DNA"/>
</dbReference>
<sequence length="163" mass="17665">MSRLKGCVLAVLLLQGCAQTNTGSEAALPIDRLYGSGQCGGLTQPAVVWINGSTEWRRFYAQATRARMTPSPLPAVDFSREGVLLIAMGQQPSAGYGLRLAGGEATVQNSVLNVPVDWIEPASGYAQAQVISNPCLFIRLPMASFTQMEIRDQQNQLRLQGRR</sequence>
<feature type="signal peptide" evidence="1">
    <location>
        <begin position="1"/>
        <end position="20"/>
    </location>
</feature>
<name>A0A2G6PGH0_9GAMM</name>
<keyword evidence="1" id="KW-0732">Signal</keyword>